<keyword evidence="4" id="KW-1185">Reference proteome</keyword>
<sequence>MSGTEAFAVLGIISSIITIVETTKKICDAAQHSSGLHDSFRKIAESIPIVLRTLRTIGEIQEAAAQESRYTQSDEKLQELAETTKFVYPVVLACKTKAQDLQEIFEKCLPVAGASRAVRFSKAFRSVTPGLRKKVELMFKDILDKMQLLANHQMFENAVTSFEINTTLQKFYRKGSLADDKAVSAVTQRLTTPSASGKTSEDHEDLNSSGNSHEHNEGPLLGKSGHQFTYNNADTTRIANQGSVVIHGGQAITL</sequence>
<protein>
    <recommendedName>
        <fullName evidence="2">NACHT-NTPase and P-loop NTPases N-terminal domain-containing protein</fullName>
    </recommendedName>
</protein>
<evidence type="ECO:0000256" key="1">
    <source>
        <dbReference type="SAM" id="MobiDB-lite"/>
    </source>
</evidence>
<reference evidence="3" key="1">
    <citation type="journal article" date="2020" name="Stud. Mycol.">
        <title>101 Dothideomycetes genomes: a test case for predicting lifestyles and emergence of pathogens.</title>
        <authorList>
            <person name="Haridas S."/>
            <person name="Albert R."/>
            <person name="Binder M."/>
            <person name="Bloem J."/>
            <person name="Labutti K."/>
            <person name="Salamov A."/>
            <person name="Andreopoulos B."/>
            <person name="Baker S."/>
            <person name="Barry K."/>
            <person name="Bills G."/>
            <person name="Bluhm B."/>
            <person name="Cannon C."/>
            <person name="Castanera R."/>
            <person name="Culley D."/>
            <person name="Daum C."/>
            <person name="Ezra D."/>
            <person name="Gonzalez J."/>
            <person name="Henrissat B."/>
            <person name="Kuo A."/>
            <person name="Liang C."/>
            <person name="Lipzen A."/>
            <person name="Lutzoni F."/>
            <person name="Magnuson J."/>
            <person name="Mondo S."/>
            <person name="Nolan M."/>
            <person name="Ohm R."/>
            <person name="Pangilinan J."/>
            <person name="Park H.-J."/>
            <person name="Ramirez L."/>
            <person name="Alfaro M."/>
            <person name="Sun H."/>
            <person name="Tritt A."/>
            <person name="Yoshinaga Y."/>
            <person name="Zwiers L.-H."/>
            <person name="Turgeon B."/>
            <person name="Goodwin S."/>
            <person name="Spatafora J."/>
            <person name="Crous P."/>
            <person name="Grigoriev I."/>
        </authorList>
    </citation>
    <scope>NUCLEOTIDE SEQUENCE</scope>
    <source>
        <strain evidence="3">SCOH1-5</strain>
    </source>
</reference>
<organism evidence="3 4">
    <name type="scientific">Cercospora zeae-maydis SCOH1-5</name>
    <dbReference type="NCBI Taxonomy" id="717836"/>
    <lineage>
        <taxon>Eukaryota</taxon>
        <taxon>Fungi</taxon>
        <taxon>Dikarya</taxon>
        <taxon>Ascomycota</taxon>
        <taxon>Pezizomycotina</taxon>
        <taxon>Dothideomycetes</taxon>
        <taxon>Dothideomycetidae</taxon>
        <taxon>Mycosphaerellales</taxon>
        <taxon>Mycosphaerellaceae</taxon>
        <taxon>Cercospora</taxon>
    </lineage>
</organism>
<dbReference type="Proteomes" id="UP000799539">
    <property type="component" value="Unassembled WGS sequence"/>
</dbReference>
<dbReference type="InterPro" id="IPR031352">
    <property type="entry name" value="SesA"/>
</dbReference>
<feature type="domain" description="NACHT-NTPase and P-loop NTPases N-terminal" evidence="2">
    <location>
        <begin position="13"/>
        <end position="149"/>
    </location>
</feature>
<feature type="region of interest" description="Disordered" evidence="1">
    <location>
        <begin position="188"/>
        <end position="227"/>
    </location>
</feature>
<proteinExistence type="predicted"/>
<evidence type="ECO:0000259" key="2">
    <source>
        <dbReference type="Pfam" id="PF17107"/>
    </source>
</evidence>
<dbReference type="OrthoDB" id="3758369at2759"/>
<evidence type="ECO:0000313" key="3">
    <source>
        <dbReference type="EMBL" id="KAF2206198.1"/>
    </source>
</evidence>
<name>A0A6A6EV76_9PEZI</name>
<accession>A0A6A6EV76</accession>
<gene>
    <name evidence="3" type="ORF">CERZMDRAFT_103664</name>
</gene>
<dbReference type="AlphaFoldDB" id="A0A6A6EV76"/>
<evidence type="ECO:0000313" key="4">
    <source>
        <dbReference type="Proteomes" id="UP000799539"/>
    </source>
</evidence>
<dbReference type="Pfam" id="PF17107">
    <property type="entry name" value="SesA"/>
    <property type="match status" value="1"/>
</dbReference>
<dbReference type="EMBL" id="ML992747">
    <property type="protein sequence ID" value="KAF2206198.1"/>
    <property type="molecule type" value="Genomic_DNA"/>
</dbReference>
<feature type="compositionally biased region" description="Polar residues" evidence="1">
    <location>
        <begin position="188"/>
        <end position="198"/>
    </location>
</feature>